<dbReference type="AlphaFoldDB" id="A0A7S4LL77"/>
<keyword evidence="2" id="KW-0687">Ribonucleoprotein</keyword>
<dbReference type="EMBL" id="HBJA01140876">
    <property type="protein sequence ID" value="CAE0837214.1"/>
    <property type="molecule type" value="Transcribed_RNA"/>
</dbReference>
<dbReference type="GO" id="GO:0006412">
    <property type="term" value="P:translation"/>
    <property type="evidence" value="ECO:0007669"/>
    <property type="project" value="InterPro"/>
</dbReference>
<evidence type="ECO:0000256" key="2">
    <source>
        <dbReference type="ARBA" id="ARBA00023274"/>
    </source>
</evidence>
<reference evidence="3" key="1">
    <citation type="submission" date="2021-01" db="EMBL/GenBank/DDBJ databases">
        <authorList>
            <person name="Corre E."/>
            <person name="Pelletier E."/>
            <person name="Niang G."/>
            <person name="Scheremetjew M."/>
            <person name="Finn R."/>
            <person name="Kale V."/>
            <person name="Holt S."/>
            <person name="Cochrane G."/>
            <person name="Meng A."/>
            <person name="Brown T."/>
            <person name="Cohen L."/>
        </authorList>
    </citation>
    <scope>NUCLEOTIDE SEQUENCE</scope>
    <source>
        <strain evidence="3">CCMP1594</strain>
    </source>
</reference>
<dbReference type="GO" id="GO:1990904">
    <property type="term" value="C:ribonucleoprotein complex"/>
    <property type="evidence" value="ECO:0007669"/>
    <property type="project" value="UniProtKB-KW"/>
</dbReference>
<dbReference type="InterPro" id="IPR012678">
    <property type="entry name" value="Ribosomal_uL23/eL15/eS24_sf"/>
</dbReference>
<evidence type="ECO:0000256" key="1">
    <source>
        <dbReference type="ARBA" id="ARBA00022980"/>
    </source>
</evidence>
<gene>
    <name evidence="3" type="ORF">EGYM00163_LOCUS48584</name>
</gene>
<dbReference type="GO" id="GO:0005840">
    <property type="term" value="C:ribosome"/>
    <property type="evidence" value="ECO:0007669"/>
    <property type="project" value="UniProtKB-KW"/>
</dbReference>
<name>A0A7S4LL77_9EUGL</name>
<dbReference type="GO" id="GO:0003735">
    <property type="term" value="F:structural constituent of ribosome"/>
    <property type="evidence" value="ECO:0007669"/>
    <property type="project" value="InterPro"/>
</dbReference>
<keyword evidence="1" id="KW-0689">Ribosomal protein</keyword>
<dbReference type="Gene3D" id="3.30.70.330">
    <property type="match status" value="1"/>
</dbReference>
<evidence type="ECO:0000313" key="3">
    <source>
        <dbReference type="EMBL" id="CAE0837214.1"/>
    </source>
</evidence>
<proteinExistence type="predicted"/>
<protein>
    <submittedName>
        <fullName evidence="3">Uncharacterized protein</fullName>
    </submittedName>
</protein>
<organism evidence="3">
    <name type="scientific">Eutreptiella gymnastica</name>
    <dbReference type="NCBI Taxonomy" id="73025"/>
    <lineage>
        <taxon>Eukaryota</taxon>
        <taxon>Discoba</taxon>
        <taxon>Euglenozoa</taxon>
        <taxon>Euglenida</taxon>
        <taxon>Spirocuta</taxon>
        <taxon>Euglenophyceae</taxon>
        <taxon>Eutreptiales</taxon>
        <taxon>Eutreptiaceae</taxon>
        <taxon>Eutreptiella</taxon>
    </lineage>
</organism>
<accession>A0A7S4LL77</accession>
<dbReference type="InterPro" id="IPR012677">
    <property type="entry name" value="Nucleotide-bd_a/b_plait_sf"/>
</dbReference>
<dbReference type="SUPFAM" id="SSF54189">
    <property type="entry name" value="Ribosomal proteins S24e, L23 and L15e"/>
    <property type="match status" value="1"/>
</dbReference>
<sequence length="180" mass="21255">MGRKVHLRLPRHRPRRPTTLANKAAYKRTFPKYQPPMPPLWKLQMPPELLYGPHSFPALEKKELLRHWLVLRLETLDEPTTEPTLRCPLELTKPDIRYLLKEFYDIEPQEVRTANFRGIIYTDEETLEKKRGPDWKKVYLKLDYPLCIALGGANPEADSARKISELFESMRITEDEEEDS</sequence>